<feature type="region of interest" description="Disordered" evidence="1">
    <location>
        <begin position="130"/>
        <end position="244"/>
    </location>
</feature>
<feature type="compositionally biased region" description="Basic residues" evidence="1">
    <location>
        <begin position="198"/>
        <end position="219"/>
    </location>
</feature>
<organism evidence="2 3">
    <name type="scientific">Streptoalloteichus tenebrarius (strain ATCC 17920 / DSM 40477 / JCM 4838 / CBS 697.72 / NBRC 16177 / NCIMB 11028 / NRRL B-12390 / A12253. 1 / ISP 5477)</name>
    <name type="common">Streptomyces tenebrarius</name>
    <dbReference type="NCBI Taxonomy" id="1933"/>
    <lineage>
        <taxon>Bacteria</taxon>
        <taxon>Bacillati</taxon>
        <taxon>Actinomycetota</taxon>
        <taxon>Actinomycetes</taxon>
        <taxon>Pseudonocardiales</taxon>
        <taxon>Pseudonocardiaceae</taxon>
        <taxon>Streptoalloteichus</taxon>
    </lineage>
</organism>
<feature type="compositionally biased region" description="Low complexity" evidence="1">
    <location>
        <begin position="145"/>
        <end position="164"/>
    </location>
</feature>
<feature type="compositionally biased region" description="Basic residues" evidence="1">
    <location>
        <begin position="35"/>
        <end position="44"/>
    </location>
</feature>
<proteinExistence type="predicted"/>
<keyword evidence="3" id="KW-1185">Reference proteome</keyword>
<evidence type="ECO:0000256" key="1">
    <source>
        <dbReference type="SAM" id="MobiDB-lite"/>
    </source>
</evidence>
<evidence type="ECO:0000313" key="3">
    <source>
        <dbReference type="Proteomes" id="UP001205311"/>
    </source>
</evidence>
<dbReference type="EMBL" id="JAMTCP010000005">
    <property type="protein sequence ID" value="MCP2257703.1"/>
    <property type="molecule type" value="Genomic_DNA"/>
</dbReference>
<protein>
    <submittedName>
        <fullName evidence="2">Uncharacterized protein</fullName>
    </submittedName>
</protein>
<feature type="compositionally biased region" description="Basic residues" evidence="1">
    <location>
        <begin position="1"/>
        <end position="15"/>
    </location>
</feature>
<accession>A0ABT1HQB5</accession>
<comment type="caution">
    <text evidence="2">The sequence shown here is derived from an EMBL/GenBank/DDBJ whole genome shotgun (WGS) entry which is preliminary data.</text>
</comment>
<feature type="compositionally biased region" description="Low complexity" evidence="1">
    <location>
        <begin position="45"/>
        <end position="57"/>
    </location>
</feature>
<name>A0ABT1HQB5_STRSD</name>
<reference evidence="2 3" key="1">
    <citation type="submission" date="2022-06" db="EMBL/GenBank/DDBJ databases">
        <title>Genomic Encyclopedia of Archaeal and Bacterial Type Strains, Phase II (KMG-II): from individual species to whole genera.</title>
        <authorList>
            <person name="Goeker M."/>
        </authorList>
    </citation>
    <scope>NUCLEOTIDE SEQUENCE [LARGE SCALE GENOMIC DNA]</scope>
    <source>
        <strain evidence="2 3">DSM 40477</strain>
    </source>
</reference>
<feature type="region of interest" description="Disordered" evidence="1">
    <location>
        <begin position="1"/>
        <end position="60"/>
    </location>
</feature>
<feature type="region of interest" description="Disordered" evidence="1">
    <location>
        <begin position="274"/>
        <end position="299"/>
    </location>
</feature>
<sequence>MRAARRARPSLHRARGPMSFPSPPNGGTAGDSVRVRGKRARGARRATGPSAGSAGPPFQSTMDIRCSGAARARPGWRCSHGGKSACEPGYPRMPTRSPRGVTFSLCWQGEWPRSEQFLLRSGVFPLWGTGSQQSSETDHSDEVRSSALGRSAARPASSAPGTAGTVLEPAARPAEPTSDTASAGTRERRESTTPSGPHVRRPRRRRFRVVPHPPPRCRRAAVAQVRAGPGTSTAPRPAGTARRPVRSWSVGLGKLGLALQGLRMGVERQQVVTEAGPGHPVPHDPGRTEARDDTVRQRDGRRTVRHLLVLSGGALVTSPLHGDHLLCVRRRPGLARRPTTPARP</sequence>
<dbReference type="Proteomes" id="UP001205311">
    <property type="component" value="Unassembled WGS sequence"/>
</dbReference>
<gene>
    <name evidence="2" type="ORF">LX15_001389</name>
</gene>
<feature type="compositionally biased region" description="Basic and acidic residues" evidence="1">
    <location>
        <begin position="281"/>
        <end position="299"/>
    </location>
</feature>
<evidence type="ECO:0000313" key="2">
    <source>
        <dbReference type="EMBL" id="MCP2257703.1"/>
    </source>
</evidence>